<name>A0A7Y9T4V7_9BACT</name>
<feature type="transmembrane region" description="Helical" evidence="1">
    <location>
        <begin position="14"/>
        <end position="32"/>
    </location>
</feature>
<evidence type="ECO:0000256" key="1">
    <source>
        <dbReference type="SAM" id="Phobius"/>
    </source>
</evidence>
<feature type="transmembrane region" description="Helical" evidence="1">
    <location>
        <begin position="81"/>
        <end position="108"/>
    </location>
</feature>
<keyword evidence="1" id="KW-0472">Membrane</keyword>
<dbReference type="CDD" id="cd07812">
    <property type="entry name" value="SRPBCC"/>
    <property type="match status" value="1"/>
</dbReference>
<organism evidence="2 3">
    <name type="scientific">Tunturiibacter lichenicola</name>
    <dbReference type="NCBI Taxonomy" id="2051959"/>
    <lineage>
        <taxon>Bacteria</taxon>
        <taxon>Pseudomonadati</taxon>
        <taxon>Acidobacteriota</taxon>
        <taxon>Terriglobia</taxon>
        <taxon>Terriglobales</taxon>
        <taxon>Acidobacteriaceae</taxon>
        <taxon>Tunturiibacter</taxon>
    </lineage>
</organism>
<sequence length="304" mass="33162">MSDIDEQSRKIEPAQWSVVAIIVAFAAGAFLYKLLMHERLGHSAAMFLGIPAVLAILLALAPKAKTATGGILKGITLSLLVVAPLLGEGYLCILFASPLFYIVGIVVGLAMDRQRRKQDATLGCVVLLLLPMCFEGVIPQLTFNRAQSVEARGVVAAPANEIEHALADGPNVNTPLPLALRIGFPSPLGTWGEGLAVGDTRTIHFAGAEGDPPGDLVMRVTERHPGYARFETVSDQSKLTQWVQWTSSEVEWKALDEGHTTVTWRIDFMRQLDPSWYFTPWERAAVKEAAAYLIDANATPVRRY</sequence>
<proteinExistence type="predicted"/>
<dbReference type="AlphaFoldDB" id="A0A7Y9T4V7"/>
<keyword evidence="1" id="KW-1133">Transmembrane helix</keyword>
<keyword evidence="1" id="KW-0812">Transmembrane</keyword>
<dbReference type="Proteomes" id="UP000534186">
    <property type="component" value="Unassembled WGS sequence"/>
</dbReference>
<protein>
    <submittedName>
        <fullName evidence="2">Uncharacterized membrane protein YhaH (DUF805 family)</fullName>
    </submittedName>
</protein>
<feature type="transmembrane region" description="Helical" evidence="1">
    <location>
        <begin position="44"/>
        <end position="61"/>
    </location>
</feature>
<dbReference type="EMBL" id="JACCCV010000002">
    <property type="protein sequence ID" value="NYF53936.1"/>
    <property type="molecule type" value="Genomic_DNA"/>
</dbReference>
<dbReference type="SUPFAM" id="SSF55961">
    <property type="entry name" value="Bet v1-like"/>
    <property type="match status" value="1"/>
</dbReference>
<reference evidence="2 3" key="1">
    <citation type="submission" date="2020-07" db="EMBL/GenBank/DDBJ databases">
        <title>Genomic Encyclopedia of Type Strains, Phase IV (KMG-V): Genome sequencing to study the core and pangenomes of soil and plant-associated prokaryotes.</title>
        <authorList>
            <person name="Whitman W."/>
        </authorList>
    </citation>
    <scope>NUCLEOTIDE SEQUENCE [LARGE SCALE GENOMIC DNA]</scope>
    <source>
        <strain evidence="2 3">M8UP30</strain>
    </source>
</reference>
<evidence type="ECO:0000313" key="3">
    <source>
        <dbReference type="Proteomes" id="UP000534186"/>
    </source>
</evidence>
<feature type="transmembrane region" description="Helical" evidence="1">
    <location>
        <begin position="120"/>
        <end position="138"/>
    </location>
</feature>
<evidence type="ECO:0000313" key="2">
    <source>
        <dbReference type="EMBL" id="NYF53936.1"/>
    </source>
</evidence>
<accession>A0A7Y9T4V7</accession>
<comment type="caution">
    <text evidence="2">The sequence shown here is derived from an EMBL/GenBank/DDBJ whole genome shotgun (WGS) entry which is preliminary data.</text>
</comment>
<gene>
    <name evidence="2" type="ORF">HDF12_004335</name>
</gene>